<dbReference type="SUPFAM" id="SSF53474">
    <property type="entry name" value="alpha/beta-Hydrolases"/>
    <property type="match status" value="1"/>
</dbReference>
<dbReference type="EMBL" id="CP005587">
    <property type="protein sequence ID" value="AGK56582.1"/>
    <property type="molecule type" value="Genomic_DNA"/>
</dbReference>
<sequence>MAPKEKTRLFKVPSDEPQTLIVGEGEGKRSIAYRTAASRTANDTGLFWLSGFMSDMASTKAAAVAAWAAERGLASTRFDYSGHGVSDGPFTDGTIGRWLEEAYAVFTRVTVGPQVIIGSSMGGHIALLLLRKLMCEQPSEAQRVKGLVLIAPAWDMTEELMWKRFGDDARRAILERGVYEQPSAYGSPYPITRSLIEDGRKHLLAREPFNPGRPVVILQGLQDPDVPAAHTRELTEFLTGKWVKLIEISDGEHRLSRPQDLALLFDEIGKLV</sequence>
<gene>
    <name evidence="3" type="ORF">HYPDE_24483</name>
</gene>
<dbReference type="RefSeq" id="WP_015596619.1">
    <property type="nucleotide sequence ID" value="NC_021172.1"/>
</dbReference>
<evidence type="ECO:0000256" key="1">
    <source>
        <dbReference type="ARBA" id="ARBA00022801"/>
    </source>
</evidence>
<name>N0B321_9HYPH</name>
<evidence type="ECO:0000259" key="2">
    <source>
        <dbReference type="Pfam" id="PF12146"/>
    </source>
</evidence>
<organism evidence="3 4">
    <name type="scientific">Hyphomicrobium denitrificans 1NES1</name>
    <dbReference type="NCBI Taxonomy" id="670307"/>
    <lineage>
        <taxon>Bacteria</taxon>
        <taxon>Pseudomonadati</taxon>
        <taxon>Pseudomonadota</taxon>
        <taxon>Alphaproteobacteria</taxon>
        <taxon>Hyphomicrobiales</taxon>
        <taxon>Hyphomicrobiaceae</taxon>
        <taxon>Hyphomicrobium</taxon>
    </lineage>
</organism>
<evidence type="ECO:0000313" key="4">
    <source>
        <dbReference type="Proteomes" id="UP000005952"/>
    </source>
</evidence>
<dbReference type="InterPro" id="IPR022742">
    <property type="entry name" value="Hydrolase_4"/>
</dbReference>
<dbReference type="InterPro" id="IPR052382">
    <property type="entry name" value="ABHD10_acyl-thioesterase"/>
</dbReference>
<dbReference type="GO" id="GO:0016787">
    <property type="term" value="F:hydrolase activity"/>
    <property type="evidence" value="ECO:0007669"/>
    <property type="project" value="UniProtKB-KW"/>
</dbReference>
<dbReference type="Pfam" id="PF12146">
    <property type="entry name" value="Hydrolase_4"/>
    <property type="match status" value="1"/>
</dbReference>
<proteinExistence type="predicted"/>
<accession>N0B321</accession>
<protein>
    <recommendedName>
        <fullName evidence="2">Serine aminopeptidase S33 domain-containing protein</fullName>
    </recommendedName>
</protein>
<evidence type="ECO:0000313" key="3">
    <source>
        <dbReference type="EMBL" id="AGK56582.1"/>
    </source>
</evidence>
<dbReference type="AlphaFoldDB" id="N0B321"/>
<dbReference type="KEGG" id="hdt:HYPDE_24483"/>
<dbReference type="HOGENOM" id="CLU_066961_0_0_5"/>
<feature type="domain" description="Serine aminopeptidase S33" evidence="2">
    <location>
        <begin position="58"/>
        <end position="160"/>
    </location>
</feature>
<keyword evidence="4" id="KW-1185">Reference proteome</keyword>
<dbReference type="Gene3D" id="3.40.50.1820">
    <property type="entry name" value="alpha/beta hydrolase"/>
    <property type="match status" value="1"/>
</dbReference>
<dbReference type="eggNOG" id="COG1073">
    <property type="taxonomic scope" value="Bacteria"/>
</dbReference>
<reference evidence="3 4" key="1">
    <citation type="journal article" date="2013" name="Genome Announc.">
        <title>Genome sequences for three denitrifying bacterial strains isolated from a uranium- and nitrate-contaminated subsurface environment.</title>
        <authorList>
            <person name="Venkatramanan R."/>
            <person name="Prakash O."/>
            <person name="Woyke T."/>
            <person name="Chain P."/>
            <person name="Goodwin L.A."/>
            <person name="Watson D."/>
            <person name="Brooks S."/>
            <person name="Kostka J.E."/>
            <person name="Green S.J."/>
        </authorList>
    </citation>
    <scope>NUCLEOTIDE SEQUENCE [LARGE SCALE GENOMIC DNA]</scope>
    <source>
        <strain evidence="3 4">1NES1</strain>
    </source>
</reference>
<dbReference type="Proteomes" id="UP000005952">
    <property type="component" value="Chromosome"/>
</dbReference>
<keyword evidence="1" id="KW-0378">Hydrolase</keyword>
<dbReference type="STRING" id="670307.HYPDE_24483"/>
<dbReference type="PANTHER" id="PTHR16138">
    <property type="entry name" value="MYCOPHENOLIC ACID ACYL-GLUCURONIDE ESTERASE, MITOCHONDRIAL"/>
    <property type="match status" value="1"/>
</dbReference>
<dbReference type="InterPro" id="IPR029058">
    <property type="entry name" value="AB_hydrolase_fold"/>
</dbReference>
<dbReference type="OrthoDB" id="9813296at2"/>
<dbReference type="PANTHER" id="PTHR16138:SF7">
    <property type="entry name" value="PALMITOYL-PROTEIN THIOESTERASE ABHD10, MITOCHONDRIAL"/>
    <property type="match status" value="1"/>
</dbReference>